<feature type="compositionally biased region" description="Pro residues" evidence="1">
    <location>
        <begin position="159"/>
        <end position="169"/>
    </location>
</feature>
<evidence type="ECO:0000259" key="2">
    <source>
        <dbReference type="Pfam" id="PF09004"/>
    </source>
</evidence>
<dbReference type="GO" id="GO:0016706">
    <property type="term" value="F:2-oxoglutarate-dependent dioxygenase activity"/>
    <property type="evidence" value="ECO:0007669"/>
    <property type="project" value="InterPro"/>
</dbReference>
<evidence type="ECO:0000313" key="4">
    <source>
        <dbReference type="Proteomes" id="UP000324091"/>
    </source>
</evidence>
<keyword evidence="4" id="KW-1185">Reference proteome</keyword>
<dbReference type="PANTHER" id="PTHR47510">
    <property type="entry name" value="REVERSE TRANSCRIPTASE DOMAIN-CONTAINING PROTEIN"/>
    <property type="match status" value="1"/>
</dbReference>
<name>A0A5C6N541_9TELE</name>
<evidence type="ECO:0000313" key="3">
    <source>
        <dbReference type="EMBL" id="TWW62235.1"/>
    </source>
</evidence>
<feature type="compositionally biased region" description="Basic and acidic residues" evidence="1">
    <location>
        <begin position="61"/>
        <end position="70"/>
    </location>
</feature>
<gene>
    <name evidence="3" type="ORF">D4764_04G0008820</name>
</gene>
<feature type="region of interest" description="Disordered" evidence="1">
    <location>
        <begin position="50"/>
        <end position="108"/>
    </location>
</feature>
<sequence>MRYVRSWSEETSMALRDCLCEPHGEDIDGLTTCITDYINFCVEITVPTRKEQGGAEESPEGAEKGDKERQGQLQEEAGGAPQGEQRQETQGHIKDSGRGPKSGGQDWANEMNFFFNRFNCAAPPPHQSPDLTVLSHHHPPSISSHHATSLHPLPDRPPHSNPRPHPPGVTPRLSITADQVREELRRTKTRKAPGPDGINSRLLKDCADQFCGVLPWRGQLVDGKMDPLQFAYRPGFGVDDTVIYLPHRSLSHLEGTGTTVRVMFFDFSSAFNTIQPSLLRGNLEGAGVDGHLAAWTTDYLTNRPQYMRLRDCESDVVVCSTGAPQGTVLSPFPSLSTHLTSATTQTAATSRSFLMTQSSLDMCLRETNWSTGSRKASHIAPVNIQGLDIEIVEEYKYLGVHLNNKLDWTHNTDALYKKGQSHLHLLRRLRSFGVCRSLFRTFYDSVVASVIFYGGVCWSCGNSERDRKRLNKLVRRAGSVLDCSLDSIEEVGDGWRMLAKLTSIMDTPSQPLTRHCVGP</sequence>
<feature type="region of interest" description="Disordered" evidence="1">
    <location>
        <begin position="126"/>
        <end position="175"/>
    </location>
</feature>
<dbReference type="EMBL" id="RHFK02000017">
    <property type="protein sequence ID" value="TWW62235.1"/>
    <property type="molecule type" value="Genomic_DNA"/>
</dbReference>
<feature type="domain" description="Alkylated DNA repair protein AlkB homologue 8 N-terminal" evidence="2">
    <location>
        <begin position="408"/>
        <end position="447"/>
    </location>
</feature>
<dbReference type="GO" id="GO:0008168">
    <property type="term" value="F:methyltransferase activity"/>
    <property type="evidence" value="ECO:0007669"/>
    <property type="project" value="InterPro"/>
</dbReference>
<dbReference type="PANTHER" id="PTHR47510:SF3">
    <property type="entry name" value="ENDO_EXONUCLEASE_PHOSPHATASE DOMAIN-CONTAINING PROTEIN"/>
    <property type="match status" value="1"/>
</dbReference>
<protein>
    <recommendedName>
        <fullName evidence="2">Alkylated DNA repair protein AlkB homologue 8 N-terminal domain-containing protein</fullName>
    </recommendedName>
</protein>
<evidence type="ECO:0000256" key="1">
    <source>
        <dbReference type="SAM" id="MobiDB-lite"/>
    </source>
</evidence>
<dbReference type="InterPro" id="IPR015095">
    <property type="entry name" value="AlkB_hom8_N"/>
</dbReference>
<dbReference type="Proteomes" id="UP000324091">
    <property type="component" value="Chromosome 4"/>
</dbReference>
<comment type="caution">
    <text evidence="3">The sequence shown here is derived from an EMBL/GenBank/DDBJ whole genome shotgun (WGS) entry which is preliminary data.</text>
</comment>
<organism evidence="3 4">
    <name type="scientific">Takifugu flavidus</name>
    <name type="common">sansaifugu</name>
    <dbReference type="NCBI Taxonomy" id="433684"/>
    <lineage>
        <taxon>Eukaryota</taxon>
        <taxon>Metazoa</taxon>
        <taxon>Chordata</taxon>
        <taxon>Craniata</taxon>
        <taxon>Vertebrata</taxon>
        <taxon>Euteleostomi</taxon>
        <taxon>Actinopterygii</taxon>
        <taxon>Neopterygii</taxon>
        <taxon>Teleostei</taxon>
        <taxon>Neoteleostei</taxon>
        <taxon>Acanthomorphata</taxon>
        <taxon>Eupercaria</taxon>
        <taxon>Tetraodontiformes</taxon>
        <taxon>Tetradontoidea</taxon>
        <taxon>Tetraodontidae</taxon>
        <taxon>Takifugu</taxon>
    </lineage>
</organism>
<accession>A0A5C6N541</accession>
<dbReference type="AlphaFoldDB" id="A0A5C6N541"/>
<dbReference type="Pfam" id="PF09004">
    <property type="entry name" value="ALKBH8_N"/>
    <property type="match status" value="1"/>
</dbReference>
<proteinExistence type="predicted"/>
<feature type="compositionally biased region" description="Basic and acidic residues" evidence="1">
    <location>
        <begin position="85"/>
        <end position="98"/>
    </location>
</feature>
<reference evidence="3 4" key="1">
    <citation type="submission" date="2019-04" db="EMBL/GenBank/DDBJ databases">
        <title>Chromosome genome assembly for Takifugu flavidus.</title>
        <authorList>
            <person name="Xiao S."/>
        </authorList>
    </citation>
    <scope>NUCLEOTIDE SEQUENCE [LARGE SCALE GENOMIC DNA]</scope>
    <source>
        <strain evidence="3">HTHZ2018</strain>
        <tissue evidence="3">Muscle</tissue>
    </source>
</reference>